<gene>
    <name evidence="2" type="ORF">AVL59_23695</name>
    <name evidence="3" type="ORF">J2Z21_008233</name>
</gene>
<evidence type="ECO:0000313" key="4">
    <source>
        <dbReference type="Proteomes" id="UP000092659"/>
    </source>
</evidence>
<dbReference type="KEGG" id="sgs:AVL59_23695"/>
<keyword evidence="5" id="KW-1185">Reference proteome</keyword>
<dbReference type="RefSeq" id="WP_067307825.1">
    <property type="nucleotide sequence ID" value="NZ_JBIRRS010000048.1"/>
</dbReference>
<dbReference type="Proteomes" id="UP001519309">
    <property type="component" value="Unassembled WGS sequence"/>
</dbReference>
<organism evidence="2 4">
    <name type="scientific">Streptomyces griseochromogenes</name>
    <dbReference type="NCBI Taxonomy" id="68214"/>
    <lineage>
        <taxon>Bacteria</taxon>
        <taxon>Bacillati</taxon>
        <taxon>Actinomycetota</taxon>
        <taxon>Actinomycetes</taxon>
        <taxon>Kitasatosporales</taxon>
        <taxon>Streptomycetaceae</taxon>
        <taxon>Streptomyces</taxon>
    </lineage>
</organism>
<feature type="region of interest" description="Disordered" evidence="1">
    <location>
        <begin position="59"/>
        <end position="81"/>
    </location>
</feature>
<reference evidence="2 4" key="1">
    <citation type="submission" date="2016-06" db="EMBL/GenBank/DDBJ databases">
        <title>Complete genome sequence of Streptomyces griseochromogenes ATCC 14511, the Blasticidin S producer.</title>
        <authorList>
            <person name="Wu L."/>
        </authorList>
    </citation>
    <scope>NUCLEOTIDE SEQUENCE [LARGE SCALE GENOMIC DNA]</scope>
    <source>
        <strain evidence="2 4">ATCC 14511</strain>
    </source>
</reference>
<proteinExistence type="predicted"/>
<evidence type="ECO:0000313" key="3">
    <source>
        <dbReference type="EMBL" id="MBP2055220.1"/>
    </source>
</evidence>
<sequence length="81" mass="8413">MRTTVPAGYPFPAGARYGPGLVSTPLSCGGVYWGHGGSMTGYETRGGATEDGRATNVAVTTQPSQTTKERMDGVEDTALCR</sequence>
<accession>A0A1B1B014</accession>
<dbReference type="Gene3D" id="3.40.710.10">
    <property type="entry name" value="DD-peptidase/beta-lactamase superfamily"/>
    <property type="match status" value="1"/>
</dbReference>
<evidence type="ECO:0000313" key="5">
    <source>
        <dbReference type="Proteomes" id="UP001519309"/>
    </source>
</evidence>
<protein>
    <recommendedName>
        <fullName evidence="6">Beta-lactamase-related domain-containing protein</fullName>
    </recommendedName>
</protein>
<dbReference type="InterPro" id="IPR012338">
    <property type="entry name" value="Beta-lactam/transpept-like"/>
</dbReference>
<name>A0A1B1B014_9ACTN</name>
<reference evidence="3 5" key="2">
    <citation type="submission" date="2021-03" db="EMBL/GenBank/DDBJ databases">
        <title>Genomic Encyclopedia of Type Strains, Phase IV (KMG-IV): sequencing the most valuable type-strain genomes for metagenomic binning, comparative biology and taxonomic classification.</title>
        <authorList>
            <person name="Goeker M."/>
        </authorList>
    </citation>
    <scope>NUCLEOTIDE SEQUENCE [LARGE SCALE GENOMIC DNA]</scope>
    <source>
        <strain evidence="3 5">DSM 40499</strain>
    </source>
</reference>
<evidence type="ECO:0008006" key="6">
    <source>
        <dbReference type="Google" id="ProtNLM"/>
    </source>
</evidence>
<dbReference type="STRING" id="68214.AVL59_23695"/>
<dbReference type="Proteomes" id="UP000092659">
    <property type="component" value="Chromosome"/>
</dbReference>
<dbReference type="EMBL" id="CP016279">
    <property type="protein sequence ID" value="ANP52164.1"/>
    <property type="molecule type" value="Genomic_DNA"/>
</dbReference>
<dbReference type="AlphaFoldDB" id="A0A1B1B014"/>
<dbReference type="EMBL" id="JAGGLP010000027">
    <property type="protein sequence ID" value="MBP2055220.1"/>
    <property type="molecule type" value="Genomic_DNA"/>
</dbReference>
<evidence type="ECO:0000313" key="2">
    <source>
        <dbReference type="EMBL" id="ANP52164.1"/>
    </source>
</evidence>
<evidence type="ECO:0000256" key="1">
    <source>
        <dbReference type="SAM" id="MobiDB-lite"/>
    </source>
</evidence>